<feature type="compositionally biased region" description="Polar residues" evidence="1">
    <location>
        <begin position="1"/>
        <end position="22"/>
    </location>
</feature>
<reference evidence="2 3" key="1">
    <citation type="submission" date="2016-08" db="EMBL/GenBank/DDBJ databases">
        <title>Genome sequence of Clavibacter michiganensis subsp. michiganensis strain CASJ007.</title>
        <authorList>
            <person name="Thapa S.P."/>
            <person name="Coaker G."/>
        </authorList>
    </citation>
    <scope>NUCLEOTIDE SEQUENCE [LARGE SCALE GENOMIC DNA]</scope>
    <source>
        <strain evidence="2">CASJ007</strain>
    </source>
</reference>
<comment type="caution">
    <text evidence="2">The sequence shown here is derived from an EMBL/GenBank/DDBJ whole genome shotgun (WGS) entry which is preliminary data.</text>
</comment>
<dbReference type="AlphaFoldDB" id="A0A1Y3FDT0"/>
<protein>
    <submittedName>
        <fullName evidence="2">Uncharacterized protein</fullName>
    </submittedName>
</protein>
<feature type="compositionally biased region" description="Polar residues" evidence="1">
    <location>
        <begin position="96"/>
        <end position="107"/>
    </location>
</feature>
<proteinExistence type="predicted"/>
<feature type="region of interest" description="Disordered" evidence="1">
    <location>
        <begin position="1"/>
        <end position="32"/>
    </location>
</feature>
<feature type="region of interest" description="Disordered" evidence="1">
    <location>
        <begin position="69"/>
        <end position="107"/>
    </location>
</feature>
<dbReference type="Proteomes" id="UP000195062">
    <property type="component" value="Unassembled WGS sequence"/>
</dbReference>
<evidence type="ECO:0000256" key="1">
    <source>
        <dbReference type="SAM" id="MobiDB-lite"/>
    </source>
</evidence>
<evidence type="ECO:0000313" key="2">
    <source>
        <dbReference type="EMBL" id="OUE03547.1"/>
    </source>
</evidence>
<evidence type="ECO:0000313" key="3">
    <source>
        <dbReference type="Proteomes" id="UP000195062"/>
    </source>
</evidence>
<name>A0A1Y3FDT0_CLAMM</name>
<sequence length="122" mass="12191">MTLAPLSTAQRTASAICASSSRAPGVGPPSATETLRTLAAGATPITPDPVPVPRPARSDATIVPCSLEAPTGFVPSADPTPETSVPPATAPRRSATDASTPVSMTATFTPSPRVVCHACSMP</sequence>
<keyword evidence="3" id="KW-1185">Reference proteome</keyword>
<organism evidence="2 3">
    <name type="scientific">Clavibacter michiganensis subsp. michiganensis</name>
    <dbReference type="NCBI Taxonomy" id="33013"/>
    <lineage>
        <taxon>Bacteria</taxon>
        <taxon>Bacillati</taxon>
        <taxon>Actinomycetota</taxon>
        <taxon>Actinomycetes</taxon>
        <taxon>Micrococcales</taxon>
        <taxon>Microbacteriaceae</taxon>
        <taxon>Clavibacter</taxon>
    </lineage>
</organism>
<dbReference type="EMBL" id="MDHH01000001">
    <property type="protein sequence ID" value="OUE03547.1"/>
    <property type="molecule type" value="Genomic_DNA"/>
</dbReference>
<gene>
    <name evidence="2" type="ORF">CMMCAS07_01265</name>
</gene>
<accession>A0A1Y3FDT0</accession>